<dbReference type="EMBL" id="FMZW01000036">
    <property type="protein sequence ID" value="SDE83774.1"/>
    <property type="molecule type" value="Genomic_DNA"/>
</dbReference>
<evidence type="ECO:0000313" key="2">
    <source>
        <dbReference type="EMBL" id="SDE83774.1"/>
    </source>
</evidence>
<dbReference type="RefSeq" id="WP_092087728.1">
    <property type="nucleotide sequence ID" value="NZ_FMZW01000036.1"/>
</dbReference>
<accession>A0A1G7G6L1</accession>
<dbReference type="AlphaFoldDB" id="A0A1G7G6L1"/>
<organism evidence="2 3">
    <name type="scientific">Bradyrhizobium brasilense</name>
    <dbReference type="NCBI Taxonomy" id="1419277"/>
    <lineage>
        <taxon>Bacteria</taxon>
        <taxon>Pseudomonadati</taxon>
        <taxon>Pseudomonadota</taxon>
        <taxon>Alphaproteobacteria</taxon>
        <taxon>Hyphomicrobiales</taxon>
        <taxon>Nitrobacteraceae</taxon>
        <taxon>Bradyrhizobium</taxon>
    </lineage>
</organism>
<dbReference type="InterPro" id="IPR046513">
    <property type="entry name" value="DUF6691"/>
</dbReference>
<keyword evidence="1" id="KW-0472">Membrane</keyword>
<evidence type="ECO:0000256" key="1">
    <source>
        <dbReference type="SAM" id="Phobius"/>
    </source>
</evidence>
<feature type="transmembrane region" description="Helical" evidence="1">
    <location>
        <begin position="112"/>
        <end position="133"/>
    </location>
</feature>
<sequence>MAVLASFACGLIFGAGLLISGMTDPQKVLGFLDLFGAWDATLAFVMAGAVAVAATGFAIARRRTAPAFSARFLWPDRTDIDAPLVAGAVLFGIGWGLVGICPGPALVNIAGLSLPIVVFVLAMLAGMIGQNLFGRNLWRRRAAAPRAIETSPLPSHADG</sequence>
<proteinExistence type="predicted"/>
<keyword evidence="1" id="KW-1133">Transmembrane helix</keyword>
<dbReference type="Pfam" id="PF20398">
    <property type="entry name" value="DUF6691"/>
    <property type="match status" value="1"/>
</dbReference>
<reference evidence="2 3" key="1">
    <citation type="submission" date="2016-10" db="EMBL/GenBank/DDBJ databases">
        <authorList>
            <person name="de Groot N.N."/>
        </authorList>
    </citation>
    <scope>NUCLEOTIDE SEQUENCE [LARGE SCALE GENOMIC DNA]</scope>
    <source>
        <strain evidence="2 3">R5</strain>
    </source>
</reference>
<name>A0A1G7G6L1_9BRAD</name>
<evidence type="ECO:0000313" key="3">
    <source>
        <dbReference type="Proteomes" id="UP000199245"/>
    </source>
</evidence>
<protein>
    <recommendedName>
        <fullName evidence="4">YeeE/YedE family protein</fullName>
    </recommendedName>
</protein>
<keyword evidence="1" id="KW-0812">Transmembrane</keyword>
<dbReference type="Proteomes" id="UP000199245">
    <property type="component" value="Unassembled WGS sequence"/>
</dbReference>
<gene>
    <name evidence="2" type="ORF">SAMN05216337_103674</name>
</gene>
<feature type="transmembrane region" description="Helical" evidence="1">
    <location>
        <begin position="41"/>
        <end position="60"/>
    </location>
</feature>
<feature type="transmembrane region" description="Helical" evidence="1">
    <location>
        <begin position="80"/>
        <end position="100"/>
    </location>
</feature>
<evidence type="ECO:0008006" key="4">
    <source>
        <dbReference type="Google" id="ProtNLM"/>
    </source>
</evidence>